<accession>A0A6V8LA76</accession>
<evidence type="ECO:0000313" key="5">
    <source>
        <dbReference type="Proteomes" id="UP000482960"/>
    </source>
</evidence>
<evidence type="ECO:0000313" key="4">
    <source>
        <dbReference type="EMBL" id="GFJ89605.1"/>
    </source>
</evidence>
<evidence type="ECO:0000259" key="3">
    <source>
        <dbReference type="PROSITE" id="PS51186"/>
    </source>
</evidence>
<proteinExistence type="predicted"/>
<dbReference type="Proteomes" id="UP000482960">
    <property type="component" value="Unassembled WGS sequence"/>
</dbReference>
<dbReference type="InterPro" id="IPR000182">
    <property type="entry name" value="GNAT_dom"/>
</dbReference>
<comment type="caution">
    <text evidence="4">The sequence shown here is derived from an EMBL/GenBank/DDBJ whole genome shotgun (WGS) entry which is preliminary data.</text>
</comment>
<dbReference type="Gene3D" id="3.40.630.30">
    <property type="match status" value="1"/>
</dbReference>
<keyword evidence="1 4" id="KW-0808">Transferase</keyword>
<dbReference type="InterPro" id="IPR050832">
    <property type="entry name" value="Bact_Acetyltransf"/>
</dbReference>
<keyword evidence="2" id="KW-0012">Acyltransferase</keyword>
<dbReference type="Pfam" id="PF00583">
    <property type="entry name" value="Acetyltransf_1"/>
    <property type="match status" value="1"/>
</dbReference>
<reference evidence="4 5" key="2">
    <citation type="submission" date="2020-03" db="EMBL/GenBank/DDBJ databases">
        <authorList>
            <person name="Ichikawa N."/>
            <person name="Kimura A."/>
            <person name="Kitahashi Y."/>
            <person name="Uohara A."/>
        </authorList>
    </citation>
    <scope>NUCLEOTIDE SEQUENCE [LARGE SCALE GENOMIC DNA]</scope>
    <source>
        <strain evidence="4 5">NBRC 108638</strain>
    </source>
</reference>
<dbReference type="AlphaFoldDB" id="A0A6V8LA76"/>
<protein>
    <submittedName>
        <fullName evidence="4">N-acetyltransferase</fullName>
    </submittedName>
</protein>
<evidence type="ECO:0000256" key="2">
    <source>
        <dbReference type="ARBA" id="ARBA00023315"/>
    </source>
</evidence>
<name>A0A6V8LA76_9ACTN</name>
<sequence length="173" mass="18951">MGITIRTAHERDLTDVGTLHHRSRTAAYADIVPADALATVSPSSMAAYWVERWKYERDDYQMTVATDADEIVGFTYLGPGVEPGTGMLCAIHVDPAAQGRGIGRALMDDALDKLAAGGWRRVVLWVLAGNTHARRFYERGGWSADGGERDEFIGPALVRQVRYARTIQSTSSP</sequence>
<dbReference type="InterPro" id="IPR016181">
    <property type="entry name" value="Acyl_CoA_acyltransferase"/>
</dbReference>
<dbReference type="EMBL" id="BLPG01000001">
    <property type="protein sequence ID" value="GFJ89605.1"/>
    <property type="molecule type" value="Genomic_DNA"/>
</dbReference>
<evidence type="ECO:0000256" key="1">
    <source>
        <dbReference type="ARBA" id="ARBA00022679"/>
    </source>
</evidence>
<organism evidence="4 5">
    <name type="scientific">Phytohabitans rumicis</name>
    <dbReference type="NCBI Taxonomy" id="1076125"/>
    <lineage>
        <taxon>Bacteria</taxon>
        <taxon>Bacillati</taxon>
        <taxon>Actinomycetota</taxon>
        <taxon>Actinomycetes</taxon>
        <taxon>Micromonosporales</taxon>
        <taxon>Micromonosporaceae</taxon>
    </lineage>
</organism>
<dbReference type="PANTHER" id="PTHR43877">
    <property type="entry name" value="AMINOALKYLPHOSPHONATE N-ACETYLTRANSFERASE-RELATED-RELATED"/>
    <property type="match status" value="1"/>
</dbReference>
<keyword evidence="5" id="KW-1185">Reference proteome</keyword>
<gene>
    <name evidence="4" type="ORF">Prum_032470</name>
</gene>
<dbReference type="SUPFAM" id="SSF55729">
    <property type="entry name" value="Acyl-CoA N-acyltransferases (Nat)"/>
    <property type="match status" value="1"/>
</dbReference>
<dbReference type="RefSeq" id="WP_173077175.1">
    <property type="nucleotide sequence ID" value="NZ_BAABJB010000007.1"/>
</dbReference>
<reference evidence="4 5" key="1">
    <citation type="submission" date="2020-03" db="EMBL/GenBank/DDBJ databases">
        <title>Whole genome shotgun sequence of Phytohabitans rumicis NBRC 108638.</title>
        <authorList>
            <person name="Komaki H."/>
            <person name="Tamura T."/>
        </authorList>
    </citation>
    <scope>NUCLEOTIDE SEQUENCE [LARGE SCALE GENOMIC DNA]</scope>
    <source>
        <strain evidence="4 5">NBRC 108638</strain>
    </source>
</reference>
<dbReference type="GO" id="GO:0016747">
    <property type="term" value="F:acyltransferase activity, transferring groups other than amino-acyl groups"/>
    <property type="evidence" value="ECO:0007669"/>
    <property type="project" value="InterPro"/>
</dbReference>
<dbReference type="PROSITE" id="PS51186">
    <property type="entry name" value="GNAT"/>
    <property type="match status" value="1"/>
</dbReference>
<dbReference type="CDD" id="cd04301">
    <property type="entry name" value="NAT_SF"/>
    <property type="match status" value="1"/>
</dbReference>
<feature type="domain" description="N-acetyltransferase" evidence="3">
    <location>
        <begin position="3"/>
        <end position="168"/>
    </location>
</feature>